<reference evidence="4" key="1">
    <citation type="submission" date="2025-08" db="UniProtKB">
        <authorList>
            <consortium name="RefSeq"/>
        </authorList>
    </citation>
    <scope>IDENTIFICATION</scope>
    <source>
        <strain evidence="4">11010-0011.00</strain>
        <tissue evidence="4">Whole body</tissue>
    </source>
</reference>
<proteinExistence type="predicted"/>
<dbReference type="OrthoDB" id="8057237at2759"/>
<gene>
    <name evidence="4" type="primary">LOC115631776</name>
</gene>
<sequence length="539" mass="59197">MMEAVGADSSDCIQWTQELILKLIGEIQKRDVIWTPVFRKRKVQLRRIAWKAVVAAMSIPKENVMKKWRNIRSCCRVFFLNGGDLQGHPIYGSMTFMAPVFSAQDAANSNVSSSTTTFELSSQIKSLSNRKRTISDLSESPVNKKSRSDEWNAVANLIEANGRAWSEKNLPVARDFKIAISNLIAQFEQKAADFMNADGQGTPQAGKTHASTNTFLSFVGEFDGNSGIELPSMQMALAKSNKICKPMSSASSDVSACTPSYQVSDYSGQSSGFDSPSASRGFIDMYGCTNNNAVTEASQNMPNVLAPTDNNAVNNQFEEQSTKDSGADDTERDKIYVENSTTTSTAWELNLVKNLDNSQHSYEITEYDSVQISVEEDGEPKLNNEGSNSFSKTIGTKDEMSSVEDIAKNLDTIVPANEIAENQSILKSSVVNKVAKTVDKYIKSKATDTENKLVSVKNMTVPSYENTETNSNLASAAYEEESENASDTEYELESAKNITLHEDTELENFNGEIASAADEGESDQEDEDSGCYYLLLDLP</sequence>
<evidence type="ECO:0000259" key="2">
    <source>
        <dbReference type="PROSITE" id="PS51029"/>
    </source>
</evidence>
<evidence type="ECO:0000256" key="1">
    <source>
        <dbReference type="SAM" id="MobiDB-lite"/>
    </source>
</evidence>
<dbReference type="Pfam" id="PF10545">
    <property type="entry name" value="MADF_DNA_bdg"/>
    <property type="match status" value="1"/>
</dbReference>
<feature type="region of interest" description="Disordered" evidence="1">
    <location>
        <begin position="465"/>
        <end position="493"/>
    </location>
</feature>
<evidence type="ECO:0000313" key="3">
    <source>
        <dbReference type="Proteomes" id="UP000504634"/>
    </source>
</evidence>
<name>A0A6J2U7H5_DROLE</name>
<organism evidence="3 4">
    <name type="scientific">Drosophila lebanonensis</name>
    <name type="common">Fruit fly</name>
    <name type="synonym">Scaptodrosophila lebanonensis</name>
    <dbReference type="NCBI Taxonomy" id="7225"/>
    <lineage>
        <taxon>Eukaryota</taxon>
        <taxon>Metazoa</taxon>
        <taxon>Ecdysozoa</taxon>
        <taxon>Arthropoda</taxon>
        <taxon>Hexapoda</taxon>
        <taxon>Insecta</taxon>
        <taxon>Pterygota</taxon>
        <taxon>Neoptera</taxon>
        <taxon>Endopterygota</taxon>
        <taxon>Diptera</taxon>
        <taxon>Brachycera</taxon>
        <taxon>Muscomorpha</taxon>
        <taxon>Ephydroidea</taxon>
        <taxon>Drosophilidae</taxon>
        <taxon>Scaptodrosophila</taxon>
    </lineage>
</organism>
<dbReference type="AlphaFoldDB" id="A0A6J2U7H5"/>
<feature type="compositionally biased region" description="Acidic residues" evidence="1">
    <location>
        <begin position="478"/>
        <end position="492"/>
    </location>
</feature>
<dbReference type="GeneID" id="115631776"/>
<feature type="domain" description="MADF" evidence="2">
    <location>
        <begin position="22"/>
        <end position="102"/>
    </location>
</feature>
<accession>A0A6J2U7H5</accession>
<dbReference type="InterPro" id="IPR006578">
    <property type="entry name" value="MADF-dom"/>
</dbReference>
<protein>
    <submittedName>
        <fullName evidence="4">Uncharacterized protein LOC115631776</fullName>
    </submittedName>
</protein>
<dbReference type="PROSITE" id="PS51029">
    <property type="entry name" value="MADF"/>
    <property type="match status" value="1"/>
</dbReference>
<dbReference type="Proteomes" id="UP000504634">
    <property type="component" value="Unplaced"/>
</dbReference>
<evidence type="ECO:0000313" key="4">
    <source>
        <dbReference type="RefSeq" id="XP_030384471.1"/>
    </source>
</evidence>
<keyword evidence="3" id="KW-1185">Reference proteome</keyword>
<dbReference type="RefSeq" id="XP_030384471.1">
    <property type="nucleotide sequence ID" value="XM_030528611.1"/>
</dbReference>